<feature type="compositionally biased region" description="Basic and acidic residues" evidence="3">
    <location>
        <begin position="645"/>
        <end position="656"/>
    </location>
</feature>
<feature type="region of interest" description="Disordered" evidence="3">
    <location>
        <begin position="608"/>
        <end position="656"/>
    </location>
</feature>
<dbReference type="Pfam" id="PF08585">
    <property type="entry name" value="RMI1_N_C"/>
    <property type="match status" value="1"/>
</dbReference>
<dbReference type="InterPro" id="IPR013894">
    <property type="entry name" value="RMI1_OB"/>
</dbReference>
<keyword evidence="2" id="KW-0539">Nucleus</keyword>
<feature type="compositionally biased region" description="Polar residues" evidence="3">
    <location>
        <begin position="333"/>
        <end position="351"/>
    </location>
</feature>
<feature type="compositionally biased region" description="Basic and acidic residues" evidence="3">
    <location>
        <begin position="559"/>
        <end position="592"/>
    </location>
</feature>
<evidence type="ECO:0000313" key="6">
    <source>
        <dbReference type="Proteomes" id="UP000708208"/>
    </source>
</evidence>
<protein>
    <recommendedName>
        <fullName evidence="4">RecQ mediated genome instability protein 1 OB-fold domain-containing protein</fullName>
    </recommendedName>
</protein>
<feature type="region of interest" description="Disordered" evidence="3">
    <location>
        <begin position="259"/>
        <end position="316"/>
    </location>
</feature>
<feature type="compositionally biased region" description="Basic and acidic residues" evidence="3">
    <location>
        <begin position="507"/>
        <end position="529"/>
    </location>
</feature>
<proteinExistence type="predicted"/>
<feature type="compositionally biased region" description="Gly residues" evidence="3">
    <location>
        <begin position="630"/>
        <end position="642"/>
    </location>
</feature>
<dbReference type="Proteomes" id="UP000708208">
    <property type="component" value="Unassembled WGS sequence"/>
</dbReference>
<feature type="region of interest" description="Disordered" evidence="3">
    <location>
        <begin position="328"/>
        <end position="593"/>
    </location>
</feature>
<comment type="subcellular location">
    <subcellularLocation>
        <location evidence="1">Nucleus</location>
    </subcellularLocation>
</comment>
<evidence type="ECO:0000256" key="1">
    <source>
        <dbReference type="ARBA" id="ARBA00004123"/>
    </source>
</evidence>
<feature type="compositionally biased region" description="Basic and acidic residues" evidence="3">
    <location>
        <begin position="354"/>
        <end position="366"/>
    </location>
</feature>
<feature type="compositionally biased region" description="Polar residues" evidence="3">
    <location>
        <begin position="532"/>
        <end position="558"/>
    </location>
</feature>
<dbReference type="OrthoDB" id="434939at2759"/>
<dbReference type="PANTHER" id="PTHR13681:SF24">
    <property type="entry name" value="TUDOR DOMAIN-CONTAINING PROTEIN 3"/>
    <property type="match status" value="1"/>
</dbReference>
<evidence type="ECO:0000313" key="5">
    <source>
        <dbReference type="EMBL" id="CAG7721943.1"/>
    </source>
</evidence>
<feature type="domain" description="RecQ mediated genome instability protein 1 OB-fold" evidence="4">
    <location>
        <begin position="51"/>
        <end position="131"/>
    </location>
</feature>
<feature type="compositionally biased region" description="Basic and acidic residues" evidence="3">
    <location>
        <begin position="418"/>
        <end position="431"/>
    </location>
</feature>
<dbReference type="PANTHER" id="PTHR13681">
    <property type="entry name" value="SURVIVAL OF MOTOR NEURON-RELATED-SPLICING FACTOR 30-RELATED"/>
    <property type="match status" value="1"/>
</dbReference>
<comment type="caution">
    <text evidence="5">The sequence shown here is derived from an EMBL/GenBank/DDBJ whole genome shotgun (WGS) entry which is preliminary data.</text>
</comment>
<evidence type="ECO:0000256" key="3">
    <source>
        <dbReference type="SAM" id="MobiDB-lite"/>
    </source>
</evidence>
<feature type="compositionally biased region" description="Basic and acidic residues" evidence="3">
    <location>
        <begin position="441"/>
        <end position="452"/>
    </location>
</feature>
<feature type="compositionally biased region" description="Polar residues" evidence="3">
    <location>
        <begin position="461"/>
        <end position="478"/>
    </location>
</feature>
<dbReference type="GO" id="GO:0005634">
    <property type="term" value="C:nucleus"/>
    <property type="evidence" value="ECO:0007669"/>
    <property type="project" value="UniProtKB-SubCell"/>
</dbReference>
<dbReference type="AlphaFoldDB" id="A0A8J2K9S7"/>
<gene>
    <name evidence="5" type="ORF">AFUS01_LOCUS11128</name>
</gene>
<feature type="compositionally biased region" description="Basic residues" evidence="3">
    <location>
        <begin position="283"/>
        <end position="292"/>
    </location>
</feature>
<name>A0A8J2K9S7_9HEXA</name>
<reference evidence="5" key="1">
    <citation type="submission" date="2021-06" db="EMBL/GenBank/DDBJ databases">
        <authorList>
            <person name="Hodson N. C."/>
            <person name="Mongue J. A."/>
            <person name="Jaron S. K."/>
        </authorList>
    </citation>
    <scope>NUCLEOTIDE SEQUENCE</scope>
</reference>
<dbReference type="EMBL" id="CAJVCH010084674">
    <property type="protein sequence ID" value="CAG7721943.1"/>
    <property type="molecule type" value="Genomic_DNA"/>
</dbReference>
<accession>A0A8J2K9S7</accession>
<feature type="compositionally biased region" description="Basic and acidic residues" evidence="3">
    <location>
        <begin position="270"/>
        <end position="282"/>
    </location>
</feature>
<evidence type="ECO:0000256" key="2">
    <source>
        <dbReference type="ARBA" id="ARBA00023242"/>
    </source>
</evidence>
<organism evidence="5 6">
    <name type="scientific">Allacma fusca</name>
    <dbReference type="NCBI Taxonomy" id="39272"/>
    <lineage>
        <taxon>Eukaryota</taxon>
        <taxon>Metazoa</taxon>
        <taxon>Ecdysozoa</taxon>
        <taxon>Arthropoda</taxon>
        <taxon>Hexapoda</taxon>
        <taxon>Collembola</taxon>
        <taxon>Symphypleona</taxon>
        <taxon>Sminthuridae</taxon>
        <taxon>Allacma</taxon>
    </lineage>
</organism>
<feature type="compositionally biased region" description="Polar residues" evidence="3">
    <location>
        <begin position="618"/>
        <end position="628"/>
    </location>
</feature>
<keyword evidence="6" id="KW-1185">Reference proteome</keyword>
<sequence length="656" mass="74539">MSWLDEDFTKSDSREYFLKEAVNTKKFIAAGSILQVTQCLNVSVPRKNRESDACPNDPKNSIIKVTLTDGKSSAQGLITEYHPHLTSSTVPGTKVEITSDIPVVMSLVILNVKNIRVIGGVVPALVEHWKMQIAQDKLRSWGFRGNTSGNDGPPLWKPFNVRGGGGRVDRADLRNVKAMDLVKEQIEVKTDDPSKSKFDAQRLEAISELAKQTQLKSFGEGKRLVDKGILDIVNEGFSEEQAEEAIRRFKNPKKALKFLKNSKENNNSSRPREEGADKDFSRGARRGGRRKGRDKDDDDDGPTGNELGEQPSNSINLFGFIQQKIKTEDEPASRTSQVENFQESFGNSNSGFRGRGDRHFRKDGEARGGSQYQDSRNGYRRNDNGRPPGRYNDAPQEPQESRDSLYGSGQHRRGNFQRSDRGGRESSDNYDSRQYTGDSYHQNDARNYRSDRYGSQGGSQQGNHRQSAPPQRNFPSNQRKPEVTMEFTNSSQFPSLDDEFASRPRSMHGDQRTQRKEPIIDTPRQDQYRGGDNNSFNYNRYGQDNQYRQPQGHQTYPTRNREYDGYDRNPRQYPDRGGYRGGRDHEQHHYDQRYNQVEQKFQNMGVRSEYGNEGDWRPSQTMVFTRSRNPGGGGGGGGGGNPQGRHREYAYKDRQQ</sequence>
<evidence type="ECO:0000259" key="4">
    <source>
        <dbReference type="Pfam" id="PF08585"/>
    </source>
</evidence>